<dbReference type="Proteomes" id="UP000199001">
    <property type="component" value="Unassembled WGS sequence"/>
</dbReference>
<organism evidence="2 3">
    <name type="scientific">Micromonospora citrea</name>
    <dbReference type="NCBI Taxonomy" id="47855"/>
    <lineage>
        <taxon>Bacteria</taxon>
        <taxon>Bacillati</taxon>
        <taxon>Actinomycetota</taxon>
        <taxon>Actinomycetes</taxon>
        <taxon>Micromonosporales</taxon>
        <taxon>Micromonosporaceae</taxon>
        <taxon>Micromonospora</taxon>
    </lineage>
</organism>
<sequence>MKAGPRGQAGRRAKARVGGMPARAFDGYDEAQPSSRSGLSNRKKLLCRRSERSSW</sequence>
<name>A0A1C6UTQ1_9ACTN</name>
<proteinExistence type="predicted"/>
<dbReference type="EMBL" id="FMHZ01000002">
    <property type="protein sequence ID" value="SCL57380.1"/>
    <property type="molecule type" value="Genomic_DNA"/>
</dbReference>
<feature type="region of interest" description="Disordered" evidence="1">
    <location>
        <begin position="1"/>
        <end position="55"/>
    </location>
</feature>
<evidence type="ECO:0000313" key="3">
    <source>
        <dbReference type="Proteomes" id="UP000199001"/>
    </source>
</evidence>
<evidence type="ECO:0000256" key="1">
    <source>
        <dbReference type="SAM" id="MobiDB-lite"/>
    </source>
</evidence>
<evidence type="ECO:0000313" key="2">
    <source>
        <dbReference type="EMBL" id="SCL57380.1"/>
    </source>
</evidence>
<dbReference type="AlphaFoldDB" id="A0A1C6UTQ1"/>
<reference evidence="3" key="1">
    <citation type="submission" date="2016-06" db="EMBL/GenBank/DDBJ databases">
        <authorList>
            <person name="Varghese N."/>
            <person name="Submissions Spin"/>
        </authorList>
    </citation>
    <scope>NUCLEOTIDE SEQUENCE [LARGE SCALE GENOMIC DNA]</scope>
    <source>
        <strain evidence="3">DSM 43903</strain>
    </source>
</reference>
<protein>
    <submittedName>
        <fullName evidence="2">Uncharacterized protein</fullName>
    </submittedName>
</protein>
<keyword evidence="3" id="KW-1185">Reference proteome</keyword>
<gene>
    <name evidence="2" type="ORF">GA0070606_2762</name>
</gene>
<accession>A0A1C6UTQ1</accession>